<dbReference type="NCBIfam" id="TIGR03359">
    <property type="entry name" value="VI_chp_6"/>
    <property type="match status" value="1"/>
</dbReference>
<dbReference type="OrthoDB" id="9763676at2"/>
<dbReference type="PANTHER" id="PTHR35370">
    <property type="entry name" value="CYTOPLASMIC PROTEIN-RELATED-RELATED"/>
    <property type="match status" value="1"/>
</dbReference>
<dbReference type="EMBL" id="FOXF01000013">
    <property type="protein sequence ID" value="SFP29594.1"/>
    <property type="molecule type" value="Genomic_DNA"/>
</dbReference>
<dbReference type="AlphaFoldDB" id="A0A662ZGL8"/>
<dbReference type="Proteomes" id="UP000243745">
    <property type="component" value="Unassembled WGS sequence"/>
</dbReference>
<protein>
    <submittedName>
        <fullName evidence="1">Type VI secretion protein, VC_A0110 family</fullName>
    </submittedName>
</protein>
<name>A0A662ZGL8_9GAMM</name>
<accession>A0A662ZGL8</accession>
<sequence length="610" mass="69314">MKKDFFAYYSDNLAYIRKIGQEFAREFPKTASHLDLSSIECQDPFVERLLEGTAFLSARIENRLDHGYERFLESILNSVNPNAVAPIPSMCNVQIPEASLPEITGGCLRVSPGCRFTKTKSESTTQICFESFFETEIHALSLKDVKTMEHDISITNLTGEGYRNSISMTLNTEGNATFASINPEYLDIYLNLTDQDASNLCEYFFASLKRVFIKLPDNSYVEIHGVSVELSLLDAKSNVYSANSPAISGINNMNLYMKYPGLVKFLRIRGLKNAFNGITSKEISLVFIFDKKQNFGNSDKLHRESLLLNVIPLINLFRKRTQRMFTNHDFEINVSVDSTHQLDYEIYYVIGADFFDNSNQPIFSAYPFFSTGSDQGDGRTYRNFFSVHRRQRQTGSTGYKNRLYKKQETFISFSGQDYVQKMNENLQFVADCLVTNADLPCCLTNHDRLNTASLGDLHEVQIIGQITKPMPPLISSGSSDDFKRLAFIMCNFASVLASGDDGLLYNLKQLMDAFSMKNAEETARMKSALRKVKINSKVYRFISKGVVFFEKGYLIELTLSHRDLEGIGFFTFSRIIASLIINYRDLNIPVCVDVYSDEKGFVYSCKNLME</sequence>
<reference evidence="1 2" key="1">
    <citation type="submission" date="2016-10" db="EMBL/GenBank/DDBJ databases">
        <authorList>
            <person name="Varghese N."/>
            <person name="Submissions S."/>
        </authorList>
    </citation>
    <scope>NUCLEOTIDE SEQUENCE [LARGE SCALE GENOMIC DNA]</scope>
    <source>
        <strain evidence="1 2">DSM 1361</strain>
    </source>
</reference>
<gene>
    <name evidence="1" type="ORF">SAMN02910344_01007</name>
</gene>
<dbReference type="InterPro" id="IPR010272">
    <property type="entry name" value="T6SS_TssF"/>
</dbReference>
<dbReference type="PANTHER" id="PTHR35370:SF1">
    <property type="entry name" value="TYPE VI SECRETION SYSTEM COMPONENT TSSF1"/>
    <property type="match status" value="1"/>
</dbReference>
<dbReference type="Pfam" id="PF05947">
    <property type="entry name" value="T6SS_TssF"/>
    <property type="match status" value="1"/>
</dbReference>
<keyword evidence="2" id="KW-1185">Reference proteome</keyword>
<evidence type="ECO:0000313" key="1">
    <source>
        <dbReference type="EMBL" id="SFP29594.1"/>
    </source>
</evidence>
<evidence type="ECO:0000313" key="2">
    <source>
        <dbReference type="Proteomes" id="UP000243745"/>
    </source>
</evidence>
<dbReference type="RefSeq" id="WP_093141519.1">
    <property type="nucleotide sequence ID" value="NZ_FOXF01000013.1"/>
</dbReference>
<proteinExistence type="predicted"/>
<organism evidence="1 2">
    <name type="scientific">Ruminobacter amylophilus</name>
    <dbReference type="NCBI Taxonomy" id="867"/>
    <lineage>
        <taxon>Bacteria</taxon>
        <taxon>Pseudomonadati</taxon>
        <taxon>Pseudomonadota</taxon>
        <taxon>Gammaproteobacteria</taxon>
        <taxon>Aeromonadales</taxon>
        <taxon>Succinivibrionaceae</taxon>
        <taxon>Ruminobacter</taxon>
    </lineage>
</organism>